<protein>
    <recommendedName>
        <fullName evidence="9">Oligopeptide transporter 1</fullName>
    </recommendedName>
</protein>
<feature type="transmembrane region" description="Helical" evidence="11">
    <location>
        <begin position="657"/>
        <end position="678"/>
    </location>
</feature>
<dbReference type="InterPro" id="IPR018456">
    <property type="entry name" value="PTR2_symporter_CS"/>
</dbReference>
<evidence type="ECO:0000256" key="7">
    <source>
        <dbReference type="ARBA" id="ARBA00022989"/>
    </source>
</evidence>
<dbReference type="KEGG" id="tca:661143"/>
<proteinExistence type="inferred from homology"/>
<dbReference type="EMBL" id="KQ971321">
    <property type="protein sequence ID" value="EFA00584.2"/>
    <property type="molecule type" value="Genomic_DNA"/>
</dbReference>
<feature type="transmembrane region" description="Helical" evidence="11">
    <location>
        <begin position="628"/>
        <end position="650"/>
    </location>
</feature>
<dbReference type="HOGENOM" id="CLU_004790_3_0_1"/>
<organism evidence="12 13">
    <name type="scientific">Tribolium castaneum</name>
    <name type="common">Red flour beetle</name>
    <dbReference type="NCBI Taxonomy" id="7070"/>
    <lineage>
        <taxon>Eukaryota</taxon>
        <taxon>Metazoa</taxon>
        <taxon>Ecdysozoa</taxon>
        <taxon>Arthropoda</taxon>
        <taxon>Hexapoda</taxon>
        <taxon>Insecta</taxon>
        <taxon>Pterygota</taxon>
        <taxon>Neoptera</taxon>
        <taxon>Endopterygota</taxon>
        <taxon>Coleoptera</taxon>
        <taxon>Polyphaga</taxon>
        <taxon>Cucujiformia</taxon>
        <taxon>Tenebrionidae</taxon>
        <taxon>Tenebrionidae incertae sedis</taxon>
        <taxon>Tribolium</taxon>
    </lineage>
</organism>
<evidence type="ECO:0000256" key="5">
    <source>
        <dbReference type="ARBA" id="ARBA00022856"/>
    </source>
</evidence>
<sequence length="704" mass="78853">MKMNFESSYPTAVFCIIATEFCERFSFCGLRTILSIYLRNELLFSENCSTVIYHVFIMVCYIVPLAGAVCADSILGRYSTILYFSVVYLIGNILMCMGAVPLLDISSITLSAVGLFLISVGTGGIKPCVAAFGGDQFRLPDQKDLLQHFFSLFYFTINLGGFVGMILTPILRKWVSCFGDDTCYALGFGFPAALMVLSLLLFILGKPWYRLKTPKENIMLQFFNCTMYALAKRCKSGNKNPTKHWLHAARDKYSAKLIRDMKIVFAVLFLYVPLPIFWSLFDQQGSRWTFQASHMDGNVLGIQIVPDQMQVVNPAMVLILIPIFDKVVNPWFAKLHVMENALHRMAIGGLFASAAFLSAGVLELVLETTYPKQPEEKHASINIINTLPCGVKVDNPFNGVQRIESSGVHKFENILCDNFTKYTLLVEASETCGTIYLGRHRHNLEVAALEMQTDTVLIGINVENKVQSFITDPVDYQKSLSGKPRIRVAYIKSSILLHDITVSLRNQAGLKDVYFVHSSNSSFLADSAYMELPQGVYDCVVASKEIPILHAESFGLDLGGVYSLVIRERNMKIEFFKLYIMSAPNTINILWLLPQYFLISVAEILFGVSGLEFSFTQAPKSMKTVTIAGWYLSVAVGNFLVILITQANLFKSQAQEFFLFAVVMVADMMIFIEMASHYRFVQLEADSSVNFGNQEQLPLISNAP</sequence>
<keyword evidence="7 11" id="KW-1133">Transmembrane helix</keyword>
<dbReference type="InParanoid" id="D6WGL9"/>
<reference evidence="12 13" key="1">
    <citation type="journal article" date="2008" name="Nature">
        <title>The genome of the model beetle and pest Tribolium castaneum.</title>
        <authorList>
            <consortium name="Tribolium Genome Sequencing Consortium"/>
            <person name="Richards S."/>
            <person name="Gibbs R.A."/>
            <person name="Weinstock G.M."/>
            <person name="Brown S.J."/>
            <person name="Denell R."/>
            <person name="Beeman R.W."/>
            <person name="Gibbs R."/>
            <person name="Beeman R.W."/>
            <person name="Brown S.J."/>
            <person name="Bucher G."/>
            <person name="Friedrich M."/>
            <person name="Grimmelikhuijzen C.J."/>
            <person name="Klingler M."/>
            <person name="Lorenzen M."/>
            <person name="Richards S."/>
            <person name="Roth S."/>
            <person name="Schroder R."/>
            <person name="Tautz D."/>
            <person name="Zdobnov E.M."/>
            <person name="Muzny D."/>
            <person name="Gibbs R.A."/>
            <person name="Weinstock G.M."/>
            <person name="Attaway T."/>
            <person name="Bell S."/>
            <person name="Buhay C.J."/>
            <person name="Chandrabose M.N."/>
            <person name="Chavez D."/>
            <person name="Clerk-Blankenburg K.P."/>
            <person name="Cree A."/>
            <person name="Dao M."/>
            <person name="Davis C."/>
            <person name="Chacko J."/>
            <person name="Dinh H."/>
            <person name="Dugan-Rocha S."/>
            <person name="Fowler G."/>
            <person name="Garner T.T."/>
            <person name="Garnes J."/>
            <person name="Gnirke A."/>
            <person name="Hawes A."/>
            <person name="Hernandez J."/>
            <person name="Hines S."/>
            <person name="Holder M."/>
            <person name="Hume J."/>
            <person name="Jhangiani S.N."/>
            <person name="Joshi V."/>
            <person name="Khan Z.M."/>
            <person name="Jackson L."/>
            <person name="Kovar C."/>
            <person name="Kowis A."/>
            <person name="Lee S."/>
            <person name="Lewis L.R."/>
            <person name="Margolis J."/>
            <person name="Morgan M."/>
            <person name="Nazareth L.V."/>
            <person name="Nguyen N."/>
            <person name="Okwuonu G."/>
            <person name="Parker D."/>
            <person name="Richards S."/>
            <person name="Ruiz S.J."/>
            <person name="Santibanez J."/>
            <person name="Savard J."/>
            <person name="Scherer S.E."/>
            <person name="Schneider B."/>
            <person name="Sodergren E."/>
            <person name="Tautz D."/>
            <person name="Vattahil S."/>
            <person name="Villasana D."/>
            <person name="White C.S."/>
            <person name="Wright R."/>
            <person name="Park Y."/>
            <person name="Beeman R.W."/>
            <person name="Lord J."/>
            <person name="Oppert B."/>
            <person name="Lorenzen M."/>
            <person name="Brown S."/>
            <person name="Wang L."/>
            <person name="Savard J."/>
            <person name="Tautz D."/>
            <person name="Richards S."/>
            <person name="Weinstock G."/>
            <person name="Gibbs R.A."/>
            <person name="Liu Y."/>
            <person name="Worley K."/>
            <person name="Weinstock G."/>
            <person name="Elsik C.G."/>
            <person name="Reese J.T."/>
            <person name="Elhaik E."/>
            <person name="Landan G."/>
            <person name="Graur D."/>
            <person name="Arensburger P."/>
            <person name="Atkinson P."/>
            <person name="Beeman R.W."/>
            <person name="Beidler J."/>
            <person name="Brown S.J."/>
            <person name="Demuth J.P."/>
            <person name="Drury D.W."/>
            <person name="Du Y.Z."/>
            <person name="Fujiwara H."/>
            <person name="Lorenzen M."/>
            <person name="Maselli V."/>
            <person name="Osanai M."/>
            <person name="Park Y."/>
            <person name="Robertson H.M."/>
            <person name="Tu Z."/>
            <person name="Wang J.J."/>
            <person name="Wang S."/>
            <person name="Richards S."/>
            <person name="Song H."/>
            <person name="Zhang L."/>
            <person name="Sodergren E."/>
            <person name="Werner D."/>
            <person name="Stanke M."/>
            <person name="Morgenstern B."/>
            <person name="Solovyev V."/>
            <person name="Kosarev P."/>
            <person name="Brown G."/>
            <person name="Chen H.C."/>
            <person name="Ermolaeva O."/>
            <person name="Hlavina W."/>
            <person name="Kapustin Y."/>
            <person name="Kiryutin B."/>
            <person name="Kitts P."/>
            <person name="Maglott D."/>
            <person name="Pruitt K."/>
            <person name="Sapojnikov V."/>
            <person name="Souvorov A."/>
            <person name="Mackey A.J."/>
            <person name="Waterhouse R.M."/>
            <person name="Wyder S."/>
            <person name="Zdobnov E.M."/>
            <person name="Zdobnov E.M."/>
            <person name="Wyder S."/>
            <person name="Kriventseva E.V."/>
            <person name="Kadowaki T."/>
            <person name="Bork P."/>
            <person name="Aranda M."/>
            <person name="Bao R."/>
            <person name="Beermann A."/>
            <person name="Berns N."/>
            <person name="Bolognesi R."/>
            <person name="Bonneton F."/>
            <person name="Bopp D."/>
            <person name="Brown S.J."/>
            <person name="Bucher G."/>
            <person name="Butts T."/>
            <person name="Chaumot A."/>
            <person name="Denell R.E."/>
            <person name="Ferrier D.E."/>
            <person name="Friedrich M."/>
            <person name="Gordon C.M."/>
            <person name="Jindra M."/>
            <person name="Klingler M."/>
            <person name="Lan Q."/>
            <person name="Lattorff H.M."/>
            <person name="Laudet V."/>
            <person name="von Levetsow C."/>
            <person name="Liu Z."/>
            <person name="Lutz R."/>
            <person name="Lynch J.A."/>
            <person name="da Fonseca R.N."/>
            <person name="Posnien N."/>
            <person name="Reuter R."/>
            <person name="Roth S."/>
            <person name="Savard J."/>
            <person name="Schinko J.B."/>
            <person name="Schmitt C."/>
            <person name="Schoppmeier M."/>
            <person name="Schroder R."/>
            <person name="Shippy T.D."/>
            <person name="Simonnet F."/>
            <person name="Marques-Souza H."/>
            <person name="Tautz D."/>
            <person name="Tomoyasu Y."/>
            <person name="Trauner J."/>
            <person name="Van der Zee M."/>
            <person name="Vervoort M."/>
            <person name="Wittkopp N."/>
            <person name="Wimmer E.A."/>
            <person name="Yang X."/>
            <person name="Jones A.K."/>
            <person name="Sattelle D.B."/>
            <person name="Ebert P.R."/>
            <person name="Nelson D."/>
            <person name="Scott J.G."/>
            <person name="Beeman R.W."/>
            <person name="Muthukrishnan S."/>
            <person name="Kramer K.J."/>
            <person name="Arakane Y."/>
            <person name="Beeman R.W."/>
            <person name="Zhu Q."/>
            <person name="Hogenkamp D."/>
            <person name="Dixit R."/>
            <person name="Oppert B."/>
            <person name="Jiang H."/>
            <person name="Zou Z."/>
            <person name="Marshall J."/>
            <person name="Elpidina E."/>
            <person name="Vinokurov K."/>
            <person name="Oppert C."/>
            <person name="Zou Z."/>
            <person name="Evans J."/>
            <person name="Lu Z."/>
            <person name="Zhao P."/>
            <person name="Sumathipala N."/>
            <person name="Altincicek B."/>
            <person name="Vilcinskas A."/>
            <person name="Williams M."/>
            <person name="Hultmark D."/>
            <person name="Hetru C."/>
            <person name="Jiang H."/>
            <person name="Grimmelikhuijzen C.J."/>
            <person name="Hauser F."/>
            <person name="Cazzamali G."/>
            <person name="Williamson M."/>
            <person name="Park Y."/>
            <person name="Li B."/>
            <person name="Tanaka Y."/>
            <person name="Predel R."/>
            <person name="Neupert S."/>
            <person name="Schachtner J."/>
            <person name="Verleyen P."/>
            <person name="Raible F."/>
            <person name="Bork P."/>
            <person name="Friedrich M."/>
            <person name="Walden K.K."/>
            <person name="Robertson H.M."/>
            <person name="Angeli S."/>
            <person name="Foret S."/>
            <person name="Bucher G."/>
            <person name="Schuetz S."/>
            <person name="Maleszka R."/>
            <person name="Wimmer E.A."/>
            <person name="Beeman R.W."/>
            <person name="Lorenzen M."/>
            <person name="Tomoyasu Y."/>
            <person name="Miller S.C."/>
            <person name="Grossmann D."/>
            <person name="Bucher G."/>
        </authorList>
    </citation>
    <scope>NUCLEOTIDE SEQUENCE [LARGE SCALE GENOMIC DNA]</scope>
    <source>
        <strain evidence="12 13">Georgia GA2</strain>
    </source>
</reference>
<evidence type="ECO:0000256" key="9">
    <source>
        <dbReference type="ARBA" id="ARBA00078114"/>
    </source>
</evidence>
<name>D6WGL9_TRICA</name>
<evidence type="ECO:0000256" key="10">
    <source>
        <dbReference type="RuleBase" id="RU003755"/>
    </source>
</evidence>
<evidence type="ECO:0000256" key="8">
    <source>
        <dbReference type="ARBA" id="ARBA00023136"/>
    </source>
</evidence>
<dbReference type="GO" id="GO:0005886">
    <property type="term" value="C:plasma membrane"/>
    <property type="evidence" value="ECO:0000318"/>
    <property type="project" value="GO_Central"/>
</dbReference>
<evidence type="ECO:0000256" key="6">
    <source>
        <dbReference type="ARBA" id="ARBA00022927"/>
    </source>
</evidence>
<dbReference type="CDD" id="cd17347">
    <property type="entry name" value="MFS_SLC15A1_2_like"/>
    <property type="match status" value="1"/>
</dbReference>
<dbReference type="GO" id="GO:0071916">
    <property type="term" value="F:dipeptide transmembrane transporter activity"/>
    <property type="evidence" value="ECO:0000318"/>
    <property type="project" value="GO_Central"/>
</dbReference>
<evidence type="ECO:0000313" key="13">
    <source>
        <dbReference type="Proteomes" id="UP000007266"/>
    </source>
</evidence>
<dbReference type="Pfam" id="PF00854">
    <property type="entry name" value="PTR2"/>
    <property type="match status" value="2"/>
</dbReference>
<evidence type="ECO:0000313" key="12">
    <source>
        <dbReference type="EMBL" id="EFA00584.2"/>
    </source>
</evidence>
<dbReference type="InterPro" id="IPR000109">
    <property type="entry name" value="POT_fam"/>
</dbReference>
<evidence type="ECO:0000256" key="2">
    <source>
        <dbReference type="ARBA" id="ARBA00005982"/>
    </source>
</evidence>
<feature type="transmembrane region" description="Helical" evidence="11">
    <location>
        <begin position="108"/>
        <end position="132"/>
    </location>
</feature>
<dbReference type="Gene3D" id="1.20.1250.20">
    <property type="entry name" value="MFS general substrate transporter like domains"/>
    <property type="match status" value="2"/>
</dbReference>
<dbReference type="PANTHER" id="PTHR11654">
    <property type="entry name" value="OLIGOPEPTIDE TRANSPORTER-RELATED"/>
    <property type="match status" value="1"/>
</dbReference>
<keyword evidence="6" id="KW-0653">Protein transport</keyword>
<comment type="subcellular location">
    <subcellularLocation>
        <location evidence="1 10">Membrane</location>
        <topology evidence="1 10">Multi-pass membrane protein</topology>
    </subcellularLocation>
</comment>
<evidence type="ECO:0000256" key="11">
    <source>
        <dbReference type="SAM" id="Phobius"/>
    </source>
</evidence>
<evidence type="ECO:0000256" key="1">
    <source>
        <dbReference type="ARBA" id="ARBA00004141"/>
    </source>
</evidence>
<keyword evidence="4 10" id="KW-0812">Transmembrane</keyword>
<dbReference type="Proteomes" id="UP000007266">
    <property type="component" value="Linkage group 3"/>
</dbReference>
<comment type="similarity">
    <text evidence="2 10">Belongs to the major facilitator superfamily. Proton-dependent oligopeptide transporter (POT/PTR) (TC 2.A.17) family.</text>
</comment>
<dbReference type="PROSITE" id="PS01023">
    <property type="entry name" value="PTR2_2"/>
    <property type="match status" value="1"/>
</dbReference>
<evidence type="ECO:0000256" key="3">
    <source>
        <dbReference type="ARBA" id="ARBA00022448"/>
    </source>
</evidence>
<keyword evidence="5" id="KW-0571">Peptide transport</keyword>
<feature type="transmembrane region" description="Helical" evidence="11">
    <location>
        <begin position="184"/>
        <end position="205"/>
    </location>
</feature>
<keyword evidence="13" id="KW-1185">Reference proteome</keyword>
<dbReference type="InterPro" id="IPR036259">
    <property type="entry name" value="MFS_trans_sf"/>
</dbReference>
<feature type="transmembrane region" description="Helical" evidence="11">
    <location>
        <begin position="81"/>
        <end position="102"/>
    </location>
</feature>
<dbReference type="OrthoDB" id="205993at2759"/>
<feature type="transmembrane region" description="Helical" evidence="11">
    <location>
        <begin position="345"/>
        <end position="366"/>
    </location>
</feature>
<keyword evidence="8 11" id="KW-0472">Membrane</keyword>
<feature type="transmembrane region" description="Helical" evidence="11">
    <location>
        <begin position="152"/>
        <end position="172"/>
    </location>
</feature>
<feature type="transmembrane region" description="Helical" evidence="11">
    <location>
        <begin position="263"/>
        <end position="281"/>
    </location>
</feature>
<keyword evidence="3 10" id="KW-0813">Transport</keyword>
<dbReference type="SUPFAM" id="SSF103473">
    <property type="entry name" value="MFS general substrate transporter"/>
    <property type="match status" value="1"/>
</dbReference>
<reference evidence="12 13" key="2">
    <citation type="journal article" date="2010" name="Nucleic Acids Res.">
        <title>BeetleBase in 2010: revisions to provide comprehensive genomic information for Tribolium castaneum.</title>
        <authorList>
            <person name="Kim H.S."/>
            <person name="Murphy T."/>
            <person name="Xia J."/>
            <person name="Caragea D."/>
            <person name="Park Y."/>
            <person name="Beeman R.W."/>
            <person name="Lorenzen M.D."/>
            <person name="Butcher S."/>
            <person name="Manak J.R."/>
            <person name="Brown S.J."/>
        </authorList>
    </citation>
    <scope>GENOME REANNOTATION</scope>
    <source>
        <strain evidence="12 13">Georgia GA2</strain>
    </source>
</reference>
<feature type="transmembrane region" description="Helical" evidence="11">
    <location>
        <begin position="51"/>
        <end position="69"/>
    </location>
</feature>
<dbReference type="GO" id="GO:0140206">
    <property type="term" value="P:dipeptide import across plasma membrane"/>
    <property type="evidence" value="ECO:0000318"/>
    <property type="project" value="GO_Central"/>
</dbReference>
<dbReference type="GO" id="GO:0015031">
    <property type="term" value="P:protein transport"/>
    <property type="evidence" value="ECO:0007669"/>
    <property type="project" value="UniProtKB-KW"/>
</dbReference>
<feature type="transmembrane region" description="Helical" evidence="11">
    <location>
        <begin position="589"/>
        <end position="608"/>
    </location>
</feature>
<dbReference type="AlphaFoldDB" id="D6WGL9"/>
<dbReference type="OMA" id="GFMGMIV"/>
<dbReference type="FunFam" id="1.20.1250.20:FF:000049">
    <property type="entry name" value="Solute carrier family 15 member 2"/>
    <property type="match status" value="1"/>
</dbReference>
<dbReference type="GO" id="GO:0016324">
    <property type="term" value="C:apical plasma membrane"/>
    <property type="evidence" value="ECO:0000318"/>
    <property type="project" value="GO_Central"/>
</dbReference>
<accession>D6WGL9</accession>
<evidence type="ECO:0000256" key="4">
    <source>
        <dbReference type="ARBA" id="ARBA00022692"/>
    </source>
</evidence>
<gene>
    <name evidence="12" type="primary">AUGUSTUS-3.0.2_03454</name>
    <name evidence="12" type="ORF">TcasGA2_TC003454</name>
</gene>